<organism evidence="12 13">
    <name type="scientific">Chitinophaga rupis</name>
    <dbReference type="NCBI Taxonomy" id="573321"/>
    <lineage>
        <taxon>Bacteria</taxon>
        <taxon>Pseudomonadati</taxon>
        <taxon>Bacteroidota</taxon>
        <taxon>Chitinophagia</taxon>
        <taxon>Chitinophagales</taxon>
        <taxon>Chitinophagaceae</taxon>
        <taxon>Chitinophaga</taxon>
    </lineage>
</organism>
<evidence type="ECO:0000313" key="12">
    <source>
        <dbReference type="EMBL" id="SEM55010.1"/>
    </source>
</evidence>
<dbReference type="Gene3D" id="2.40.170.20">
    <property type="entry name" value="TonB-dependent receptor, beta-barrel domain"/>
    <property type="match status" value="1"/>
</dbReference>
<comment type="subcellular location">
    <subcellularLocation>
        <location evidence="1 8">Cell outer membrane</location>
        <topology evidence="1 8">Multi-pass membrane protein</topology>
    </subcellularLocation>
</comment>
<name>A0A1H7Z9A6_9BACT</name>
<keyword evidence="2 8" id="KW-0813">Transport</keyword>
<evidence type="ECO:0000259" key="10">
    <source>
        <dbReference type="Pfam" id="PF00593"/>
    </source>
</evidence>
<dbReference type="Proteomes" id="UP000198984">
    <property type="component" value="Unassembled WGS sequence"/>
</dbReference>
<dbReference type="GO" id="GO:0009279">
    <property type="term" value="C:cell outer membrane"/>
    <property type="evidence" value="ECO:0007669"/>
    <property type="project" value="UniProtKB-SubCell"/>
</dbReference>
<evidence type="ECO:0000256" key="4">
    <source>
        <dbReference type="ARBA" id="ARBA00022692"/>
    </source>
</evidence>
<evidence type="ECO:0000256" key="5">
    <source>
        <dbReference type="ARBA" id="ARBA00023077"/>
    </source>
</evidence>
<keyword evidence="6 8" id="KW-0472">Membrane</keyword>
<evidence type="ECO:0000256" key="8">
    <source>
        <dbReference type="PROSITE-ProRule" id="PRU01360"/>
    </source>
</evidence>
<gene>
    <name evidence="12" type="ORF">SAMN04488505_10511</name>
</gene>
<feature type="domain" description="TonB-dependent receptor plug" evidence="11">
    <location>
        <begin position="110"/>
        <end position="231"/>
    </location>
</feature>
<dbReference type="Gene3D" id="2.60.40.1120">
    <property type="entry name" value="Carboxypeptidase-like, regulatory domain"/>
    <property type="match status" value="1"/>
</dbReference>
<evidence type="ECO:0000256" key="6">
    <source>
        <dbReference type="ARBA" id="ARBA00023136"/>
    </source>
</evidence>
<dbReference type="Pfam" id="PF00593">
    <property type="entry name" value="TonB_dep_Rec_b-barrel"/>
    <property type="match status" value="1"/>
</dbReference>
<evidence type="ECO:0000256" key="9">
    <source>
        <dbReference type="RuleBase" id="RU003357"/>
    </source>
</evidence>
<protein>
    <submittedName>
        <fullName evidence="12">Iron complex outermembrane recepter protein</fullName>
    </submittedName>
</protein>
<dbReference type="InterPro" id="IPR037066">
    <property type="entry name" value="Plug_dom_sf"/>
</dbReference>
<evidence type="ECO:0000259" key="11">
    <source>
        <dbReference type="Pfam" id="PF07715"/>
    </source>
</evidence>
<evidence type="ECO:0000256" key="3">
    <source>
        <dbReference type="ARBA" id="ARBA00022452"/>
    </source>
</evidence>
<dbReference type="InterPro" id="IPR039426">
    <property type="entry name" value="TonB-dep_rcpt-like"/>
</dbReference>
<reference evidence="12 13" key="1">
    <citation type="submission" date="2016-10" db="EMBL/GenBank/DDBJ databases">
        <authorList>
            <person name="de Groot N.N."/>
        </authorList>
    </citation>
    <scope>NUCLEOTIDE SEQUENCE [LARGE SCALE GENOMIC DNA]</scope>
    <source>
        <strain evidence="12 13">DSM 21039</strain>
    </source>
</reference>
<dbReference type="AlphaFoldDB" id="A0A1H7Z9A6"/>
<sequence>MIAGLLLACLNSYAQHVVKGKVSDNTGAPIPGVSVFEKGTSRGATTDAAGAFQLEAGNANAVIVFRVLGYATQEVSLNGKNTLNVSLVSESTAIQGVEVVGSRSLNRSVTQTPVPIDIIPVAKITNSVGQLDLNQLMQFVAPSFNSNRQTGSDGADHIDPATLRGLGPDQTLVLINGKRRHQSSLVNLYGTRGRGNTGTDLNTIPAAAIERIEILRDGAAAQYGSDAIAGVINIVLKSSTDGLTTNINGGITSKGDGENVGLNANYGFKIGEGGFINVTTDYLYRGRTNRAEDPAKVGEDNVPRRFYGDAMMENYAAMYNARIPIAEKAEIYSFGGYNQRHGNAYAFTRYAGDDRNIPSIYPNGFDPQIISDIGDRSISVGVRGVMKGWNVDFNNTYGINRFHYYVDHTLNASLLEQSPTRFDAGGFQLSQNTAGLHFTRFFENVLPKGTNIAFGTEFRTENYRIFAGEEGSWKAYGAYDLVPNDNGGIDTVYKAAGSQGFPGFQPANMVDESRTNLGVYADGEFNFSSNFMIGAAGRYERYNDFGSTINGKLSMRYEISPALAFRGSISTGFRAPSLAQIYFNTTYTNVVRGEVIENLLTRNQSNITRVLGVEPLKQEKAVNASLGLTSRPAPGLSITVDGYYVKIKDRIVLTGDFTADNAPEIAPDLDKLNVSVVKFFTNALDTKTLGLDAIVTWNKRFSGGHDFTATLAANFNDLETGDIKTSAKLASRKDIYFSDRERSFLVASAPPSKINLTLDYRYGKFNTNLRFVRFDRIRLQNYDLVYDIYDARIVTDLSVGYQIIPAVTWVVGASNLFNVYPTRHNATLTDSGGIYEPLQMGFNGTYFFSRLSFRF</sequence>
<evidence type="ECO:0000256" key="7">
    <source>
        <dbReference type="ARBA" id="ARBA00023237"/>
    </source>
</evidence>
<keyword evidence="7 8" id="KW-0998">Cell outer membrane</keyword>
<dbReference type="PANTHER" id="PTHR47234:SF3">
    <property type="entry name" value="SECRETIN_TONB SHORT N-TERMINAL DOMAIN-CONTAINING PROTEIN"/>
    <property type="match status" value="1"/>
</dbReference>
<dbReference type="InterPro" id="IPR008969">
    <property type="entry name" value="CarboxyPept-like_regulatory"/>
</dbReference>
<dbReference type="SUPFAM" id="SSF56935">
    <property type="entry name" value="Porins"/>
    <property type="match status" value="1"/>
</dbReference>
<evidence type="ECO:0000256" key="1">
    <source>
        <dbReference type="ARBA" id="ARBA00004571"/>
    </source>
</evidence>
<dbReference type="EMBL" id="FOBB01000005">
    <property type="protein sequence ID" value="SEM55010.1"/>
    <property type="molecule type" value="Genomic_DNA"/>
</dbReference>
<keyword evidence="13" id="KW-1185">Reference proteome</keyword>
<proteinExistence type="inferred from homology"/>
<dbReference type="PANTHER" id="PTHR47234">
    <property type="match status" value="1"/>
</dbReference>
<feature type="domain" description="TonB-dependent receptor-like beta-barrel" evidence="10">
    <location>
        <begin position="332"/>
        <end position="816"/>
    </location>
</feature>
<dbReference type="Pfam" id="PF13715">
    <property type="entry name" value="CarbopepD_reg_2"/>
    <property type="match status" value="1"/>
</dbReference>
<evidence type="ECO:0000256" key="2">
    <source>
        <dbReference type="ARBA" id="ARBA00022448"/>
    </source>
</evidence>
<evidence type="ECO:0000313" key="13">
    <source>
        <dbReference type="Proteomes" id="UP000198984"/>
    </source>
</evidence>
<dbReference type="PROSITE" id="PS52016">
    <property type="entry name" value="TONB_DEPENDENT_REC_3"/>
    <property type="match status" value="1"/>
</dbReference>
<dbReference type="InterPro" id="IPR036942">
    <property type="entry name" value="Beta-barrel_TonB_sf"/>
</dbReference>
<accession>A0A1H7Z9A6</accession>
<dbReference type="STRING" id="573321.SAMN04488505_10511"/>
<dbReference type="InterPro" id="IPR012910">
    <property type="entry name" value="Plug_dom"/>
</dbReference>
<comment type="similarity">
    <text evidence="8 9">Belongs to the TonB-dependent receptor family.</text>
</comment>
<dbReference type="InterPro" id="IPR000531">
    <property type="entry name" value="Beta-barrel_TonB"/>
</dbReference>
<dbReference type="Pfam" id="PF07715">
    <property type="entry name" value="Plug"/>
    <property type="match status" value="1"/>
</dbReference>
<keyword evidence="5 9" id="KW-0798">TonB box</keyword>
<keyword evidence="3 8" id="KW-1134">Transmembrane beta strand</keyword>
<dbReference type="Gene3D" id="2.170.130.10">
    <property type="entry name" value="TonB-dependent receptor, plug domain"/>
    <property type="match status" value="1"/>
</dbReference>
<dbReference type="SUPFAM" id="SSF49464">
    <property type="entry name" value="Carboxypeptidase regulatory domain-like"/>
    <property type="match status" value="1"/>
</dbReference>
<keyword evidence="4 8" id="KW-0812">Transmembrane</keyword>